<protein>
    <submittedName>
        <fullName evidence="2">Gnk2-homologous domain-containing protein</fullName>
    </submittedName>
</protein>
<dbReference type="Proteomes" id="UP000038045">
    <property type="component" value="Unplaced"/>
</dbReference>
<proteinExistence type="predicted"/>
<name>A0A0N5A716_PARTI</name>
<organism evidence="1 2">
    <name type="scientific">Parastrongyloides trichosuri</name>
    <name type="common">Possum-specific nematode worm</name>
    <dbReference type="NCBI Taxonomy" id="131310"/>
    <lineage>
        <taxon>Eukaryota</taxon>
        <taxon>Metazoa</taxon>
        <taxon>Ecdysozoa</taxon>
        <taxon>Nematoda</taxon>
        <taxon>Chromadorea</taxon>
        <taxon>Rhabditida</taxon>
        <taxon>Tylenchina</taxon>
        <taxon>Panagrolaimomorpha</taxon>
        <taxon>Strongyloidoidea</taxon>
        <taxon>Strongyloididae</taxon>
        <taxon>Parastrongyloides</taxon>
    </lineage>
</organism>
<evidence type="ECO:0000313" key="1">
    <source>
        <dbReference type="Proteomes" id="UP000038045"/>
    </source>
</evidence>
<sequence>MNDTVWKKACYKGRIFAHWNFTFVDNIKKDYSPTGIYVDYCDAVFTSYCRQIQKITNVSLSGNSLNFSQKVGWGYHFYFKVRVSYTDERKRNLNCHFWPKSNCYTCKGYKNNSCADTIDLYRSSAGGGKVV</sequence>
<dbReference type="AlphaFoldDB" id="A0A0N5A716"/>
<keyword evidence="1" id="KW-1185">Reference proteome</keyword>
<dbReference type="WBParaSite" id="PTRK_0001780232.1">
    <property type="protein sequence ID" value="PTRK_0001780232.1"/>
    <property type="gene ID" value="PTRK_0001780232"/>
</dbReference>
<evidence type="ECO:0000313" key="2">
    <source>
        <dbReference type="WBParaSite" id="PTRK_0001780232.1"/>
    </source>
</evidence>
<reference evidence="2" key="1">
    <citation type="submission" date="2017-02" db="UniProtKB">
        <authorList>
            <consortium name="WormBaseParasite"/>
        </authorList>
    </citation>
    <scope>IDENTIFICATION</scope>
</reference>
<accession>A0A0N5A716</accession>